<evidence type="ECO:0000313" key="2">
    <source>
        <dbReference type="EMBL" id="TXF96817.1"/>
    </source>
</evidence>
<accession>A0A5C7G0Q5</accession>
<dbReference type="Pfam" id="PF13511">
    <property type="entry name" value="DUF4124"/>
    <property type="match status" value="1"/>
</dbReference>
<name>A0A5C7G0Q5_9BURK</name>
<gene>
    <name evidence="2" type="ORF">FVD38_22870</name>
</gene>
<keyword evidence="3" id="KW-1185">Reference proteome</keyword>
<proteinExistence type="predicted"/>
<comment type="caution">
    <text evidence="2">The sequence shown here is derived from an EMBL/GenBank/DDBJ whole genome shotgun (WGS) entry which is preliminary data.</text>
</comment>
<dbReference type="EMBL" id="VPFD01000032">
    <property type="protein sequence ID" value="TXF96817.1"/>
    <property type="molecule type" value="Genomic_DNA"/>
</dbReference>
<dbReference type="RefSeq" id="WP_147936916.1">
    <property type="nucleotide sequence ID" value="NZ_VPFD01000032.1"/>
</dbReference>
<evidence type="ECO:0000313" key="3">
    <source>
        <dbReference type="Proteomes" id="UP000321413"/>
    </source>
</evidence>
<organism evidence="2 3">
    <name type="scientific">Massilia arenae</name>
    <dbReference type="NCBI Taxonomy" id="2603288"/>
    <lineage>
        <taxon>Bacteria</taxon>
        <taxon>Pseudomonadati</taxon>
        <taxon>Pseudomonadota</taxon>
        <taxon>Betaproteobacteria</taxon>
        <taxon>Burkholderiales</taxon>
        <taxon>Oxalobacteraceae</taxon>
        <taxon>Telluria group</taxon>
        <taxon>Massilia</taxon>
    </lineage>
</organism>
<feature type="domain" description="DUF4124" evidence="1">
    <location>
        <begin position="18"/>
        <end position="62"/>
    </location>
</feature>
<dbReference type="AlphaFoldDB" id="A0A5C7G0Q5"/>
<evidence type="ECO:0000259" key="1">
    <source>
        <dbReference type="Pfam" id="PF13511"/>
    </source>
</evidence>
<dbReference type="InterPro" id="IPR025392">
    <property type="entry name" value="DUF4124"/>
</dbReference>
<dbReference type="Proteomes" id="UP000321413">
    <property type="component" value="Unassembled WGS sequence"/>
</dbReference>
<sequence length="144" mass="16000">MHRLLSIATACILCQGQAQADLAIYKCHEGGSVTYADRPCPGAGAELALRAAPPPDPETQARMARARDMVLEIDKERAGQALREERDGERARRAALALRKRCDKLRLQRQWLEEDLARTRGDAKEAARIKVRRQAETLAVECPA</sequence>
<protein>
    <submittedName>
        <fullName evidence="2">DUF4124 domain-containing protein</fullName>
    </submittedName>
</protein>
<reference evidence="2 3" key="1">
    <citation type="submission" date="2019-08" db="EMBL/GenBank/DDBJ databases">
        <title>Massilia golmudensis sp. nov., isolated from sand in the Qinghai-Tibetan Plateau.</title>
        <authorList>
            <person name="Zhang B."/>
        </authorList>
    </citation>
    <scope>NUCLEOTIDE SEQUENCE [LARGE SCALE GENOMIC DNA]</scope>
    <source>
        <strain evidence="2 3">GEM5</strain>
    </source>
</reference>